<evidence type="ECO:0000256" key="5">
    <source>
        <dbReference type="ARBA" id="ARBA00022833"/>
    </source>
</evidence>
<dbReference type="CDD" id="cd06008">
    <property type="entry name" value="NF-X1-zinc-finger"/>
    <property type="match status" value="1"/>
</dbReference>
<gene>
    <name evidence="11" type="ORF">L227DRAFT_586341</name>
</gene>
<evidence type="ECO:0000259" key="10">
    <source>
        <dbReference type="PROSITE" id="PS51981"/>
    </source>
</evidence>
<dbReference type="SMART" id="SM00356">
    <property type="entry name" value="ZnF_C3H1"/>
    <property type="match status" value="2"/>
</dbReference>
<feature type="domain" description="C3H1-type" evidence="9">
    <location>
        <begin position="4"/>
        <end position="31"/>
    </location>
</feature>
<feature type="compositionally biased region" description="Polar residues" evidence="8">
    <location>
        <begin position="33"/>
        <end position="46"/>
    </location>
</feature>
<dbReference type="InterPro" id="IPR047187">
    <property type="entry name" value="SF1_C_Upf1"/>
</dbReference>
<keyword evidence="6" id="KW-0391">Immunity</keyword>
<keyword evidence="2" id="KW-0963">Cytoplasm</keyword>
<proteinExistence type="predicted"/>
<keyword evidence="11" id="KW-0378">Hydrolase</keyword>
<dbReference type="Gene3D" id="3.40.50.300">
    <property type="entry name" value="P-loop containing nucleotide triphosphate hydrolases"/>
    <property type="match status" value="3"/>
</dbReference>
<feature type="region of interest" description="Disordered" evidence="8">
    <location>
        <begin position="915"/>
        <end position="943"/>
    </location>
</feature>
<dbReference type="PROSITE" id="PS50103">
    <property type="entry name" value="ZF_C3H1"/>
    <property type="match status" value="2"/>
</dbReference>
<evidence type="ECO:0000259" key="9">
    <source>
        <dbReference type="PROSITE" id="PS50103"/>
    </source>
</evidence>
<evidence type="ECO:0000256" key="4">
    <source>
        <dbReference type="ARBA" id="ARBA00022771"/>
    </source>
</evidence>
<evidence type="ECO:0000256" key="1">
    <source>
        <dbReference type="ARBA" id="ARBA00004496"/>
    </source>
</evidence>
<feature type="domain" description="C3H1-type" evidence="9">
    <location>
        <begin position="64"/>
        <end position="92"/>
    </location>
</feature>
<name>A0A5C2S7E0_9APHY</name>
<dbReference type="Pfam" id="PF20173">
    <property type="entry name" value="ZnF_RZ-type"/>
    <property type="match status" value="1"/>
</dbReference>
<dbReference type="GO" id="GO:0008270">
    <property type="term" value="F:zinc ion binding"/>
    <property type="evidence" value="ECO:0007669"/>
    <property type="project" value="UniProtKB-KW"/>
</dbReference>
<sequence length="2300" mass="255721">MSSPDNRPICRYYGKPGGCYRADCRFRHVEGPASTTEGTSRTSQWGSGHRGFQRGGAPQFAGPGAPNGVCNFYYNRGFCSRGSDCRFRHESSSHAPTMSSSPGPSTTIDNLAPFLTPAALARIQGAGTDGFFAASPGEMKPSEVNHHIRRFLDNDYRFRFAADVYGFVALISNASSGNASWVRGQIRIFFGHLSCGPQSSEDGQENGLVRVGDILSWSDVVLRPRTKTSLSFGRGYMPLLRYFSSEYVVKSITSKTVNSLYSLIMEHFDRFAEIIRSCLEEAFSTHKSFKEPGQGDLMGSSVLSSIVQVLFEYITRFKNAVATHPSLPDLVKALQKWTEAWIDGISSTPVTFDDPIAIAPQQARHFVIERLRALVDRLVAIVDRKHRDNERAKQPPRTAISVTCTNNEGILAALHNSYEGPGDLRPGGPRHDNDFVNISDIQIGPTHEELTSPHQPFLPANLYGAPHPLPSESMEQLLDIQFRLLREELTASLRTSAQNVLSDLKEKGGRTQLDELFKKRGGKYRGHAAGSDTVLFNVYTNAEFLTIAPSQRGLTVGISVDAPSGRARAPQAQSRTAFWESMSSKRLTQGGLVALVWQRGGATEVHLGTVASPLKELTDSAKQKPDRVDIRVSFFSPEVELRILQELRIPIKERRSVKLLIEATVMFESIRPFLEALRVDPENVPFARYLVHRLPEFYRTSQIYPPAYARLPGFAFQLSSLFPPEAGVEDLKLNVSDPASIETARDVLKRSSRLDPSQADAIVDALTRELSLMQGPPGTGKSFSGVELLRVLIANEAGPILMIAFTNHALDHMLRSVLDAQITQKITNVSRSFQSNMMVAGKSRLNYAFSGYRRALREFMEGFFKTQVDTEDILCLTKEEDGERDDTLYDFWVRGGDIEFLHNAHYAYTAQQPSANQALDADDATHEDRAEAPGTPDAGSDSDSDFVSWLNDAMLLDLGDGDDIDAVDEPQPQTGPSSIAPIVVNSLNALAEPFSPVTVRVSQPDYIRPEDFLDLRQFFGAFGYSDLPSLLEDDAWSMSATERQMLHKRWTDEVRVMNQETQTQEFRRLHEKHARAAQEYQEGQAEVCEHVFWGATTVSCITPTDKETAPPQSSACSGAAKLTALLKGIGPKVLLVEEAGQVFEAHVLGSLVPSIQHMVLIGDPLQLRPTLNNYSLSMDHPHGKMIYKFDMSLMERLSSSGLPMSQINVQRRMRPEIADLVRMTLYPRLEDHDLVKNYPHVQGMAKDVFFFTHDHKENGGEDDFVSKYNQFEVDMIKDLVLYLLRQGPYSAEGDIVVLCAYLGQLSRLRDALSNEVAVVLDERDQAELDDRNAEAEDVTQSNSAFERVKVSRRVLLRTINNFQGEEAKIVILSLVRNSGGAEEDEVQGHSSKGRVNIGFLRSENRTNVALSRAREGMYILGNATNLSARSKMWREIIDELRKRDCLGSALPVACHRHPDAVEHVSKPGQLPRIAPDGGCLLQCDTRLKCGHLCPYKCHSDDPRHVSVSCVQRCTRLCPYGHPCTKQCAEPCGQCYIEVADVPLPCGHTAAKIFCYQRDNLDQVICSVKVQKPLPGCEHEATMRCSDDPRRYACRAPCSGIMNCCGRPCKAQCHQCQVLNAAPEAPPDDNGGENDVDDGKPQLKRVNHVGHSCQRPLFCGHLCGKQCSVDHECTVACKEACRQNYCSVPCAPCQEPCTWRCSHQACPLPCGAICARLPCDKHCEQVLPCGHRCPSVCGEDCSIQICPQCAPDNVRTNVVVDLVMQRTFADLDVESDSLDELTITLPNCGHVFTVETLDGVCELSEYYRRDAKGEKWVGLEAPPPGFKQPPACPTCRGAITAPRYGRVFKRADLDILENNVAFHMSKSLGAVRTKLDAISKPQLTTAIGQLASNIGAAPLTLSNKELKSLQRSHTGLLQAKRVIPFTLQDIDPLNTKLHGLPNDEAKTWKKVVLPLFTAYKDAAAVSQTRSAHSHAWEASFAYLYQKEMDDIVANPMAAPRNPHEYAMRAARLRVGQPPPRADKRFLVESFWTTINIRLALVEILGTWLDRISQRPEKAPPTRMLGDTAAKRYPPANRRIWATYTSFVLRSCAADAEIALQITQESESHRQEASTVLLIMRIEMEQFRFNVQMMRQTHKMSLENRVKMADSAYEKLAGARERVNDVRMRATARRGQRSQVAEWMQDDFLLPAQAILGDWEALERSLRRDTFYQPVSLDELTQVVRGLGFSHVGHFYKCPNGHVFVIGECGGAMQTAVCAECGEAIGGNRHQLLSSNRPVRELEEIARATGSEPSPWPWAIEV</sequence>
<dbReference type="EMBL" id="ML122268">
    <property type="protein sequence ID" value="RPD59763.1"/>
    <property type="molecule type" value="Genomic_DNA"/>
</dbReference>
<keyword evidence="12" id="KW-1185">Reference proteome</keyword>
<feature type="domain" description="RZ-type" evidence="10">
    <location>
        <begin position="2213"/>
        <end position="2286"/>
    </location>
</feature>
<comment type="subcellular location">
    <subcellularLocation>
        <location evidence="1">Cytoplasm</location>
    </subcellularLocation>
</comment>
<dbReference type="InterPro" id="IPR041677">
    <property type="entry name" value="DNA2/NAM7_AAA_11"/>
</dbReference>
<evidence type="ECO:0000256" key="2">
    <source>
        <dbReference type="ARBA" id="ARBA00022490"/>
    </source>
</evidence>
<protein>
    <submittedName>
        <fullName evidence="11">P-loop containing nucleoside triphosphate hydrolase protein</fullName>
    </submittedName>
</protein>
<dbReference type="SUPFAM" id="SSF52540">
    <property type="entry name" value="P-loop containing nucleoside triphosphate hydrolases"/>
    <property type="match status" value="1"/>
</dbReference>
<accession>A0A5C2S7E0</accession>
<dbReference type="InterPro" id="IPR000571">
    <property type="entry name" value="Znf_CCCH"/>
</dbReference>
<feature type="zinc finger region" description="C3H1-type" evidence="7">
    <location>
        <begin position="4"/>
        <end position="31"/>
    </location>
</feature>
<dbReference type="GO" id="GO:0031380">
    <property type="term" value="C:nuclear RNA-directed RNA polymerase complex"/>
    <property type="evidence" value="ECO:0007669"/>
    <property type="project" value="TreeGrafter"/>
</dbReference>
<keyword evidence="3 7" id="KW-0479">Metal-binding</keyword>
<dbReference type="STRING" id="1328759.A0A5C2S7E0"/>
<dbReference type="Pfam" id="PF13086">
    <property type="entry name" value="AAA_11"/>
    <property type="match status" value="2"/>
</dbReference>
<dbReference type="InterPro" id="IPR027417">
    <property type="entry name" value="P-loop_NTPase"/>
</dbReference>
<evidence type="ECO:0000256" key="3">
    <source>
        <dbReference type="ARBA" id="ARBA00022723"/>
    </source>
</evidence>
<dbReference type="InterPro" id="IPR045055">
    <property type="entry name" value="DNA2/NAM7-like"/>
</dbReference>
<dbReference type="GO" id="GO:0031048">
    <property type="term" value="P:regulatory ncRNA-mediated heterochromatin formation"/>
    <property type="evidence" value="ECO:0007669"/>
    <property type="project" value="TreeGrafter"/>
</dbReference>
<dbReference type="InterPro" id="IPR046439">
    <property type="entry name" value="ZF_RZ_dom"/>
</dbReference>
<dbReference type="CDD" id="cd18808">
    <property type="entry name" value="SF1_C_Upf1"/>
    <property type="match status" value="1"/>
</dbReference>
<evidence type="ECO:0000313" key="12">
    <source>
        <dbReference type="Proteomes" id="UP000313359"/>
    </source>
</evidence>
<dbReference type="GO" id="GO:0004386">
    <property type="term" value="F:helicase activity"/>
    <property type="evidence" value="ECO:0007669"/>
    <property type="project" value="InterPro"/>
</dbReference>
<dbReference type="PANTHER" id="PTHR10887">
    <property type="entry name" value="DNA2/NAM7 HELICASE FAMILY"/>
    <property type="match status" value="1"/>
</dbReference>
<dbReference type="GO" id="GO:0002376">
    <property type="term" value="P:immune system process"/>
    <property type="evidence" value="ECO:0007669"/>
    <property type="project" value="UniProtKB-KW"/>
</dbReference>
<feature type="region of interest" description="Disordered" evidence="8">
    <location>
        <begin position="31"/>
        <end position="60"/>
    </location>
</feature>
<keyword evidence="5 7" id="KW-0862">Zinc</keyword>
<dbReference type="OrthoDB" id="2423195at2759"/>
<dbReference type="PROSITE" id="PS51981">
    <property type="entry name" value="ZF_RZ"/>
    <property type="match status" value="1"/>
</dbReference>
<feature type="region of interest" description="Disordered" evidence="8">
    <location>
        <begin position="960"/>
        <end position="979"/>
    </location>
</feature>
<evidence type="ECO:0000256" key="7">
    <source>
        <dbReference type="PROSITE-ProRule" id="PRU00723"/>
    </source>
</evidence>
<dbReference type="PANTHER" id="PTHR10887:SF341">
    <property type="entry name" value="NFX1-TYPE ZINC FINGER-CONTAINING PROTEIN 1"/>
    <property type="match status" value="1"/>
</dbReference>
<dbReference type="InterPro" id="IPR041679">
    <property type="entry name" value="DNA2/NAM7-like_C"/>
</dbReference>
<dbReference type="Proteomes" id="UP000313359">
    <property type="component" value="Unassembled WGS sequence"/>
</dbReference>
<reference evidence="11" key="1">
    <citation type="journal article" date="2018" name="Genome Biol. Evol.">
        <title>Genomics and development of Lentinus tigrinus, a white-rot wood-decaying mushroom with dimorphic fruiting bodies.</title>
        <authorList>
            <person name="Wu B."/>
            <person name="Xu Z."/>
            <person name="Knudson A."/>
            <person name="Carlson A."/>
            <person name="Chen N."/>
            <person name="Kovaka S."/>
            <person name="LaButti K."/>
            <person name="Lipzen A."/>
            <person name="Pennachio C."/>
            <person name="Riley R."/>
            <person name="Schakwitz W."/>
            <person name="Umezawa K."/>
            <person name="Ohm R.A."/>
            <person name="Grigoriev I.V."/>
            <person name="Nagy L.G."/>
            <person name="Gibbons J."/>
            <person name="Hibbett D."/>
        </authorList>
    </citation>
    <scope>NUCLEOTIDE SEQUENCE [LARGE SCALE GENOMIC DNA]</scope>
    <source>
        <strain evidence="11">ALCF2SS1-6</strain>
    </source>
</reference>
<feature type="zinc finger region" description="C3H1-type" evidence="7">
    <location>
        <begin position="64"/>
        <end position="92"/>
    </location>
</feature>
<dbReference type="GO" id="GO:0005737">
    <property type="term" value="C:cytoplasm"/>
    <property type="evidence" value="ECO:0007669"/>
    <property type="project" value="UniProtKB-SubCell"/>
</dbReference>
<organism evidence="11 12">
    <name type="scientific">Lentinus tigrinus ALCF2SS1-6</name>
    <dbReference type="NCBI Taxonomy" id="1328759"/>
    <lineage>
        <taxon>Eukaryota</taxon>
        <taxon>Fungi</taxon>
        <taxon>Dikarya</taxon>
        <taxon>Basidiomycota</taxon>
        <taxon>Agaricomycotina</taxon>
        <taxon>Agaricomycetes</taxon>
        <taxon>Polyporales</taxon>
        <taxon>Polyporaceae</taxon>
        <taxon>Lentinus</taxon>
    </lineage>
</organism>
<dbReference type="GO" id="GO:0016787">
    <property type="term" value="F:hydrolase activity"/>
    <property type="evidence" value="ECO:0007669"/>
    <property type="project" value="UniProtKB-KW"/>
</dbReference>
<evidence type="ECO:0000313" key="11">
    <source>
        <dbReference type="EMBL" id="RPD59763.1"/>
    </source>
</evidence>
<dbReference type="Pfam" id="PF13087">
    <property type="entry name" value="AAA_12"/>
    <property type="match status" value="1"/>
</dbReference>
<evidence type="ECO:0000256" key="8">
    <source>
        <dbReference type="SAM" id="MobiDB-lite"/>
    </source>
</evidence>
<evidence type="ECO:0000256" key="6">
    <source>
        <dbReference type="ARBA" id="ARBA00022859"/>
    </source>
</evidence>
<keyword evidence="4 7" id="KW-0863">Zinc-finger</keyword>